<dbReference type="AlphaFoldDB" id="A0A5J5AN62"/>
<evidence type="ECO:0000313" key="1">
    <source>
        <dbReference type="EMBL" id="KAA8531744.1"/>
    </source>
</evidence>
<name>A0A5J5AN62_9ASTE</name>
<reference evidence="1 2" key="1">
    <citation type="submission" date="2019-09" db="EMBL/GenBank/DDBJ databases">
        <title>A chromosome-level genome assembly of the Chinese tupelo Nyssa sinensis.</title>
        <authorList>
            <person name="Yang X."/>
            <person name="Kang M."/>
            <person name="Yang Y."/>
            <person name="Xiong H."/>
            <person name="Wang M."/>
            <person name="Zhang Z."/>
            <person name="Wang Z."/>
            <person name="Wu H."/>
            <person name="Ma T."/>
            <person name="Liu J."/>
            <person name="Xi Z."/>
        </authorList>
    </citation>
    <scope>NUCLEOTIDE SEQUENCE [LARGE SCALE GENOMIC DNA]</scope>
    <source>
        <strain evidence="1">J267</strain>
        <tissue evidence="1">Leaf</tissue>
    </source>
</reference>
<evidence type="ECO:0000313" key="2">
    <source>
        <dbReference type="Proteomes" id="UP000325577"/>
    </source>
</evidence>
<accession>A0A5J5AN62</accession>
<protein>
    <submittedName>
        <fullName evidence="1">Uncharacterized protein</fullName>
    </submittedName>
</protein>
<organism evidence="1 2">
    <name type="scientific">Nyssa sinensis</name>
    <dbReference type="NCBI Taxonomy" id="561372"/>
    <lineage>
        <taxon>Eukaryota</taxon>
        <taxon>Viridiplantae</taxon>
        <taxon>Streptophyta</taxon>
        <taxon>Embryophyta</taxon>
        <taxon>Tracheophyta</taxon>
        <taxon>Spermatophyta</taxon>
        <taxon>Magnoliopsida</taxon>
        <taxon>eudicotyledons</taxon>
        <taxon>Gunneridae</taxon>
        <taxon>Pentapetalae</taxon>
        <taxon>asterids</taxon>
        <taxon>Cornales</taxon>
        <taxon>Nyssaceae</taxon>
        <taxon>Nyssa</taxon>
    </lineage>
</organism>
<proteinExistence type="predicted"/>
<sequence length="73" mass="8742">MHRRREDSPLLSSPDWFVAEEVSVGARLRKEAFGVEINRPSNYHIKCLTDMNFDKELQDQCLEEKRFKRFVLE</sequence>
<dbReference type="Proteomes" id="UP000325577">
    <property type="component" value="Linkage Group LG2"/>
</dbReference>
<keyword evidence="2" id="KW-1185">Reference proteome</keyword>
<gene>
    <name evidence="1" type="ORF">F0562_006539</name>
</gene>
<dbReference type="EMBL" id="CM018043">
    <property type="protein sequence ID" value="KAA8531744.1"/>
    <property type="molecule type" value="Genomic_DNA"/>
</dbReference>